<sequence length="109" mass="12586">MSNNTLKDDMLKARLVLQHTADNEEIRMQLATHGYDEQYLYRGFTLYEIAQQRLELLAVKPADVADEASSHASEEAIRRLMAWMVDFVAISRRAMRAQPQYLEVMGIEP</sequence>
<organism evidence="1 2">
    <name type="scientific">Marinoscillum furvescens DSM 4134</name>
    <dbReference type="NCBI Taxonomy" id="1122208"/>
    <lineage>
        <taxon>Bacteria</taxon>
        <taxon>Pseudomonadati</taxon>
        <taxon>Bacteroidota</taxon>
        <taxon>Cytophagia</taxon>
        <taxon>Cytophagales</taxon>
        <taxon>Reichenbachiellaceae</taxon>
        <taxon>Marinoscillum</taxon>
    </lineage>
</organism>
<comment type="caution">
    <text evidence="1">The sequence shown here is derived from an EMBL/GenBank/DDBJ whole genome shotgun (WGS) entry which is preliminary data.</text>
</comment>
<evidence type="ECO:0000313" key="2">
    <source>
        <dbReference type="Proteomes" id="UP000256779"/>
    </source>
</evidence>
<accession>A0A3D9LGH9</accession>
<dbReference type="RefSeq" id="WP_115866290.1">
    <property type="nucleotide sequence ID" value="NZ_QREG01000001.1"/>
</dbReference>
<keyword evidence="2" id="KW-1185">Reference proteome</keyword>
<dbReference type="AlphaFoldDB" id="A0A3D9LGH9"/>
<dbReference type="EMBL" id="QREG01000001">
    <property type="protein sequence ID" value="REE05790.1"/>
    <property type="molecule type" value="Genomic_DNA"/>
</dbReference>
<protein>
    <submittedName>
        <fullName evidence="1">Uncharacterized protein</fullName>
    </submittedName>
</protein>
<name>A0A3D9LGH9_MARFU</name>
<gene>
    <name evidence="1" type="ORF">C7460_101309</name>
</gene>
<evidence type="ECO:0000313" key="1">
    <source>
        <dbReference type="EMBL" id="REE05790.1"/>
    </source>
</evidence>
<dbReference type="Proteomes" id="UP000256779">
    <property type="component" value="Unassembled WGS sequence"/>
</dbReference>
<proteinExistence type="predicted"/>
<reference evidence="1 2" key="1">
    <citation type="submission" date="2018-07" db="EMBL/GenBank/DDBJ databases">
        <title>Genomic Encyclopedia of Type Strains, Phase IV (KMG-IV): sequencing the most valuable type-strain genomes for metagenomic binning, comparative biology and taxonomic classification.</title>
        <authorList>
            <person name="Goeker M."/>
        </authorList>
    </citation>
    <scope>NUCLEOTIDE SEQUENCE [LARGE SCALE GENOMIC DNA]</scope>
    <source>
        <strain evidence="1 2">DSM 4134</strain>
    </source>
</reference>